<dbReference type="Gene3D" id="3.30.460.20">
    <property type="entry name" value="CorA soluble domain-like"/>
    <property type="match status" value="1"/>
</dbReference>
<keyword evidence="3" id="KW-0813">Transport</keyword>
<proteinExistence type="inferred from homology"/>
<protein>
    <submittedName>
        <fullName evidence="12">Zinc transporter</fullName>
    </submittedName>
</protein>
<keyword evidence="9" id="KW-0406">Ion transport</keyword>
<dbReference type="GO" id="GO:0005886">
    <property type="term" value="C:plasma membrane"/>
    <property type="evidence" value="ECO:0007669"/>
    <property type="project" value="UniProtKB-SubCell"/>
</dbReference>
<keyword evidence="13" id="KW-1185">Reference proteome</keyword>
<dbReference type="Gene3D" id="1.20.58.340">
    <property type="entry name" value="Magnesium transport protein CorA, transmembrane region"/>
    <property type="match status" value="2"/>
</dbReference>
<keyword evidence="10 11" id="KW-0472">Membrane</keyword>
<evidence type="ECO:0000256" key="9">
    <source>
        <dbReference type="ARBA" id="ARBA00023065"/>
    </source>
</evidence>
<evidence type="ECO:0000256" key="4">
    <source>
        <dbReference type="ARBA" id="ARBA00022475"/>
    </source>
</evidence>
<gene>
    <name evidence="12" type="ORF">SAMN04487940_102129</name>
</gene>
<sequence>MALFVFDIDADGRAQAGALDQEAARGHWRWVHFDLAAPGTVARVGQLVSEEAAEVLVQPETRPRYLGLGESLILILRGANFNPGQQADDMVSLRLWAGRDLVVTLRHRPIFAVRELQADLEAGHCLPGGPGELVAELTERLVDRIEQVSLKLDDQVDALEEAILDPDCPPDVLAPLPELRRASIRLLRYLRPQSETLRRLEARPPDGLALPHDEIRESANRAQRALEELDAVHQRLGALADHQYAQKADQLSRNGYGLSVVAAIFLPLGFVTGLFGMNVGGLPFTDTAWGFAIVCFGMAGSVILVLLALRLLRLI</sequence>
<dbReference type="SUPFAM" id="SSF143865">
    <property type="entry name" value="CorA soluble domain-like"/>
    <property type="match status" value="1"/>
</dbReference>
<evidence type="ECO:0000313" key="13">
    <source>
        <dbReference type="Proteomes" id="UP000182932"/>
    </source>
</evidence>
<dbReference type="GeneID" id="80817000"/>
<dbReference type="RefSeq" id="WP_074835032.1">
    <property type="nucleotide sequence ID" value="NZ_FNYY01000002.1"/>
</dbReference>
<dbReference type="InterPro" id="IPR045861">
    <property type="entry name" value="CorA_cytoplasmic_dom"/>
</dbReference>
<evidence type="ECO:0000256" key="2">
    <source>
        <dbReference type="ARBA" id="ARBA00009765"/>
    </source>
</evidence>
<reference evidence="12 13" key="1">
    <citation type="submission" date="2016-10" db="EMBL/GenBank/DDBJ databases">
        <authorList>
            <person name="Varghese N."/>
            <person name="Submissions S."/>
        </authorList>
    </citation>
    <scope>NUCLEOTIDE SEQUENCE [LARGE SCALE GENOMIC DNA]</scope>
    <source>
        <strain evidence="12 13">FF3</strain>
    </source>
</reference>
<dbReference type="AlphaFoldDB" id="A0A975W7C3"/>
<dbReference type="SUPFAM" id="SSF144083">
    <property type="entry name" value="Magnesium transport protein CorA, transmembrane region"/>
    <property type="match status" value="1"/>
</dbReference>
<keyword evidence="8 11" id="KW-1133">Transmembrane helix</keyword>
<dbReference type="GO" id="GO:0000287">
    <property type="term" value="F:magnesium ion binding"/>
    <property type="evidence" value="ECO:0007669"/>
    <property type="project" value="TreeGrafter"/>
</dbReference>
<name>A0A975W7C3_9RHOB</name>
<evidence type="ECO:0000313" key="12">
    <source>
        <dbReference type="EMBL" id="SEI82344.1"/>
    </source>
</evidence>
<evidence type="ECO:0000256" key="6">
    <source>
        <dbReference type="ARBA" id="ARBA00022692"/>
    </source>
</evidence>
<evidence type="ECO:0000256" key="8">
    <source>
        <dbReference type="ARBA" id="ARBA00022989"/>
    </source>
</evidence>
<comment type="similarity">
    <text evidence="2">Belongs to the CorA metal ion transporter (MIT) (TC 1.A.35) family.</text>
</comment>
<keyword evidence="7" id="KW-0862">Zinc</keyword>
<evidence type="ECO:0000256" key="5">
    <source>
        <dbReference type="ARBA" id="ARBA00022519"/>
    </source>
</evidence>
<organism evidence="12 13">
    <name type="scientific">Marinovum algicola</name>
    <dbReference type="NCBI Taxonomy" id="42444"/>
    <lineage>
        <taxon>Bacteria</taxon>
        <taxon>Pseudomonadati</taxon>
        <taxon>Pseudomonadota</taxon>
        <taxon>Alphaproteobacteria</taxon>
        <taxon>Rhodobacterales</taxon>
        <taxon>Roseobacteraceae</taxon>
        <taxon>Marinovum</taxon>
    </lineage>
</organism>
<dbReference type="GO" id="GO:0015095">
    <property type="term" value="F:magnesium ion transmembrane transporter activity"/>
    <property type="evidence" value="ECO:0007669"/>
    <property type="project" value="TreeGrafter"/>
</dbReference>
<comment type="subcellular location">
    <subcellularLocation>
        <location evidence="1">Cell membrane</location>
        <topology evidence="1">Multi-pass membrane protein</topology>
    </subcellularLocation>
</comment>
<dbReference type="Pfam" id="PF01544">
    <property type="entry name" value="CorA"/>
    <property type="match status" value="1"/>
</dbReference>
<keyword evidence="6 11" id="KW-0812">Transmembrane</keyword>
<keyword evidence="4" id="KW-1003">Cell membrane</keyword>
<accession>A0A975W7C3</accession>
<dbReference type="PANTHER" id="PTHR46494">
    <property type="entry name" value="CORA FAMILY METAL ION TRANSPORTER (EUROFUNG)"/>
    <property type="match status" value="1"/>
</dbReference>
<dbReference type="PANTHER" id="PTHR46494:SF3">
    <property type="entry name" value="ZINC TRANSPORT PROTEIN ZNTB"/>
    <property type="match status" value="1"/>
</dbReference>
<evidence type="ECO:0000256" key="10">
    <source>
        <dbReference type="ARBA" id="ARBA00023136"/>
    </source>
</evidence>
<dbReference type="InterPro" id="IPR002523">
    <property type="entry name" value="MgTranspt_CorA/ZnTranspt_ZntB"/>
</dbReference>
<dbReference type="InterPro" id="IPR045863">
    <property type="entry name" value="CorA_TM1_TM2"/>
</dbReference>
<dbReference type="Proteomes" id="UP000182932">
    <property type="component" value="Unassembled WGS sequence"/>
</dbReference>
<comment type="caution">
    <text evidence="12">The sequence shown here is derived from an EMBL/GenBank/DDBJ whole genome shotgun (WGS) entry which is preliminary data.</text>
</comment>
<dbReference type="GO" id="GO:0015087">
    <property type="term" value="F:cobalt ion transmembrane transporter activity"/>
    <property type="evidence" value="ECO:0007669"/>
    <property type="project" value="TreeGrafter"/>
</dbReference>
<evidence type="ECO:0000256" key="3">
    <source>
        <dbReference type="ARBA" id="ARBA00022448"/>
    </source>
</evidence>
<keyword evidence="5" id="KW-0997">Cell inner membrane</keyword>
<feature type="transmembrane region" description="Helical" evidence="11">
    <location>
        <begin position="289"/>
        <end position="312"/>
    </location>
</feature>
<evidence type="ECO:0000256" key="7">
    <source>
        <dbReference type="ARBA" id="ARBA00022833"/>
    </source>
</evidence>
<dbReference type="EMBL" id="FNYY01000002">
    <property type="protein sequence ID" value="SEI82344.1"/>
    <property type="molecule type" value="Genomic_DNA"/>
</dbReference>
<feature type="transmembrane region" description="Helical" evidence="11">
    <location>
        <begin position="256"/>
        <end position="277"/>
    </location>
</feature>
<evidence type="ECO:0000256" key="1">
    <source>
        <dbReference type="ARBA" id="ARBA00004651"/>
    </source>
</evidence>
<dbReference type="GO" id="GO:0050897">
    <property type="term" value="F:cobalt ion binding"/>
    <property type="evidence" value="ECO:0007669"/>
    <property type="project" value="TreeGrafter"/>
</dbReference>
<evidence type="ECO:0000256" key="11">
    <source>
        <dbReference type="SAM" id="Phobius"/>
    </source>
</evidence>